<evidence type="ECO:0000313" key="1">
    <source>
        <dbReference type="EMBL" id="GFT98667.1"/>
    </source>
</evidence>
<gene>
    <name evidence="1" type="ORF">NPIL_402631</name>
</gene>
<name>A0A8X6Q6T5_NEPPI</name>
<comment type="caution">
    <text evidence="1">The sequence shown here is derived from an EMBL/GenBank/DDBJ whole genome shotgun (WGS) entry which is preliminary data.</text>
</comment>
<dbReference type="AlphaFoldDB" id="A0A8X6Q6T5"/>
<dbReference type="EMBL" id="BMAW01075819">
    <property type="protein sequence ID" value="GFT98667.1"/>
    <property type="molecule type" value="Genomic_DNA"/>
</dbReference>
<sequence length="88" mass="10246">MTYTVRHAITEVVDCSPLRIAIDLPSKACDLALNPPQKFVNCRSQLNLNFRSSLFIGRNEIRYCKENSPFHFPYRLYQTVVVGVRKER</sequence>
<reference evidence="1" key="1">
    <citation type="submission" date="2020-08" db="EMBL/GenBank/DDBJ databases">
        <title>Multicomponent nature underlies the extraordinary mechanical properties of spider dragline silk.</title>
        <authorList>
            <person name="Kono N."/>
            <person name="Nakamura H."/>
            <person name="Mori M."/>
            <person name="Yoshida Y."/>
            <person name="Ohtoshi R."/>
            <person name="Malay A.D."/>
            <person name="Moran D.A.P."/>
            <person name="Tomita M."/>
            <person name="Numata K."/>
            <person name="Arakawa K."/>
        </authorList>
    </citation>
    <scope>NUCLEOTIDE SEQUENCE</scope>
</reference>
<evidence type="ECO:0000313" key="2">
    <source>
        <dbReference type="Proteomes" id="UP000887013"/>
    </source>
</evidence>
<protein>
    <submittedName>
        <fullName evidence="1">Uncharacterized protein</fullName>
    </submittedName>
</protein>
<accession>A0A8X6Q6T5</accession>
<keyword evidence="2" id="KW-1185">Reference proteome</keyword>
<organism evidence="1 2">
    <name type="scientific">Nephila pilipes</name>
    <name type="common">Giant wood spider</name>
    <name type="synonym">Nephila maculata</name>
    <dbReference type="NCBI Taxonomy" id="299642"/>
    <lineage>
        <taxon>Eukaryota</taxon>
        <taxon>Metazoa</taxon>
        <taxon>Ecdysozoa</taxon>
        <taxon>Arthropoda</taxon>
        <taxon>Chelicerata</taxon>
        <taxon>Arachnida</taxon>
        <taxon>Araneae</taxon>
        <taxon>Araneomorphae</taxon>
        <taxon>Entelegynae</taxon>
        <taxon>Araneoidea</taxon>
        <taxon>Nephilidae</taxon>
        <taxon>Nephila</taxon>
    </lineage>
</organism>
<proteinExistence type="predicted"/>
<dbReference type="Proteomes" id="UP000887013">
    <property type="component" value="Unassembled WGS sequence"/>
</dbReference>